<sequence length="129" mass="14389">MSSWIRILLIYSLGIFYTVAGINHFVNPEFYLPLIPDYFPFPSAINLGSGILEVALGLGVLVSPKTRKMASWGIVILLIAFIPSHVYFIQIGSCVQEGLCVPEWVGWVRLVVVHPLLIFWAIWVSKTGS</sequence>
<reference evidence="2 3" key="1">
    <citation type="submission" date="2019-03" db="EMBL/GenBank/DDBJ databases">
        <title>Genomic Encyclopedia of Type Strains, Phase III (KMG-III): the genomes of soil and plant-associated and newly described type strains.</title>
        <authorList>
            <person name="Whitman W."/>
        </authorList>
    </citation>
    <scope>NUCLEOTIDE SEQUENCE [LARGE SCALE GENOMIC DNA]</scope>
    <source>
        <strain evidence="2 3">CECT 8446</strain>
    </source>
</reference>
<dbReference type="AlphaFoldDB" id="A0A4R6T924"/>
<evidence type="ECO:0000313" key="2">
    <source>
        <dbReference type="EMBL" id="TDQ19231.1"/>
    </source>
</evidence>
<dbReference type="EMBL" id="SNYF01000005">
    <property type="protein sequence ID" value="TDQ19231.1"/>
    <property type="molecule type" value="Genomic_DNA"/>
</dbReference>
<accession>A0A4R6T924</accession>
<keyword evidence="1" id="KW-0812">Transmembrane</keyword>
<keyword evidence="1" id="KW-0472">Membrane</keyword>
<comment type="caution">
    <text evidence="2">The sequence shown here is derived from an EMBL/GenBank/DDBJ whole genome shotgun (WGS) entry which is preliminary data.</text>
</comment>
<evidence type="ECO:0000313" key="3">
    <source>
        <dbReference type="Proteomes" id="UP000294535"/>
    </source>
</evidence>
<feature type="transmembrane region" description="Helical" evidence="1">
    <location>
        <begin position="104"/>
        <end position="124"/>
    </location>
</feature>
<proteinExistence type="predicted"/>
<feature type="transmembrane region" description="Helical" evidence="1">
    <location>
        <begin position="38"/>
        <end position="62"/>
    </location>
</feature>
<gene>
    <name evidence="2" type="ORF">DFQ04_1050</name>
</gene>
<dbReference type="RefSeq" id="WP_133553347.1">
    <property type="nucleotide sequence ID" value="NZ_SNYF01000005.1"/>
</dbReference>
<dbReference type="OrthoDB" id="327939at2"/>
<organism evidence="2 3">
    <name type="scientific">Algoriphagus boseongensis</name>
    <dbReference type="NCBI Taxonomy" id="1442587"/>
    <lineage>
        <taxon>Bacteria</taxon>
        <taxon>Pseudomonadati</taxon>
        <taxon>Bacteroidota</taxon>
        <taxon>Cytophagia</taxon>
        <taxon>Cytophagales</taxon>
        <taxon>Cyclobacteriaceae</taxon>
        <taxon>Algoriphagus</taxon>
    </lineage>
</organism>
<feature type="transmembrane region" description="Helical" evidence="1">
    <location>
        <begin position="7"/>
        <end position="26"/>
    </location>
</feature>
<dbReference type="PANTHER" id="PTHR36974">
    <property type="entry name" value="MEMBRANE PROTEIN-RELATED"/>
    <property type="match status" value="1"/>
</dbReference>
<dbReference type="Proteomes" id="UP000294535">
    <property type="component" value="Unassembled WGS sequence"/>
</dbReference>
<keyword evidence="3" id="KW-1185">Reference proteome</keyword>
<feature type="transmembrane region" description="Helical" evidence="1">
    <location>
        <begin position="69"/>
        <end position="92"/>
    </location>
</feature>
<evidence type="ECO:0000256" key="1">
    <source>
        <dbReference type="SAM" id="Phobius"/>
    </source>
</evidence>
<keyword evidence="1" id="KW-1133">Transmembrane helix</keyword>
<protein>
    <submittedName>
        <fullName evidence="2">Putative membrane protein</fullName>
    </submittedName>
</protein>
<name>A0A4R6T924_9BACT</name>
<dbReference type="PANTHER" id="PTHR36974:SF1">
    <property type="entry name" value="DOXX FAMILY MEMBRANE PROTEIN"/>
    <property type="match status" value="1"/>
</dbReference>